<evidence type="ECO:0000313" key="5">
    <source>
        <dbReference type="EMBL" id="TYP96080.1"/>
    </source>
</evidence>
<accession>A0A5S5DJF4</accession>
<dbReference type="GO" id="GO:0003755">
    <property type="term" value="F:peptidyl-prolyl cis-trans isomerase activity"/>
    <property type="evidence" value="ECO:0007669"/>
    <property type="project" value="UniProtKB-KW"/>
</dbReference>
<gene>
    <name evidence="5" type="ORF">C7447_10917</name>
</gene>
<protein>
    <recommendedName>
        <fullName evidence="1">peptidylprolyl isomerase</fullName>
        <ecNumber evidence="1">5.2.1.8</ecNumber>
    </recommendedName>
</protein>
<evidence type="ECO:0000256" key="3">
    <source>
        <dbReference type="ARBA" id="ARBA00023235"/>
    </source>
</evidence>
<dbReference type="PANTHER" id="PTHR45625:SF4">
    <property type="entry name" value="PEPTIDYLPROLYL ISOMERASE DOMAIN AND WD REPEAT-CONTAINING PROTEIN 1"/>
    <property type="match status" value="1"/>
</dbReference>
<dbReference type="InterPro" id="IPR002130">
    <property type="entry name" value="Cyclophilin-type_PPIase_dom"/>
</dbReference>
<feature type="domain" description="PPIase cyclophilin-type" evidence="4">
    <location>
        <begin position="77"/>
        <end position="226"/>
    </location>
</feature>
<keyword evidence="2" id="KW-0697">Rotamase</keyword>
<dbReference type="Pfam" id="PF00160">
    <property type="entry name" value="Pro_isomerase"/>
    <property type="match status" value="1"/>
</dbReference>
<comment type="caution">
    <text evidence="5">The sequence shown here is derived from an EMBL/GenBank/DDBJ whole genome shotgun (WGS) entry which is preliminary data.</text>
</comment>
<sequence>MKTHKFLLLFLIITTLYHCKEEKRLPQKKTINPPKNIVAKEEKQIIKAWDSLNRQNTNVFLTEYGKQNKETIVLIKTELGNIKLRLFNDTPLHRASFIFLTKIGYFNTTVFYRIAKNMAIQGGDSDSKTTANMRNKYKNYLLKPEIKKNRKHKYGALAAAKQFEDNPDKLSSPFDFYIVQNKYGAHHLDGDYTVFGEVLSGFSTIHKIAKVETTPDEWPLDDILMTIEVLE</sequence>
<dbReference type="EC" id="5.2.1.8" evidence="1"/>
<dbReference type="PROSITE" id="PS50072">
    <property type="entry name" value="CSA_PPIASE_2"/>
    <property type="match status" value="1"/>
</dbReference>
<organism evidence="5 6">
    <name type="scientific">Tenacibaculum adriaticum</name>
    <dbReference type="NCBI Taxonomy" id="413713"/>
    <lineage>
        <taxon>Bacteria</taxon>
        <taxon>Pseudomonadati</taxon>
        <taxon>Bacteroidota</taxon>
        <taxon>Flavobacteriia</taxon>
        <taxon>Flavobacteriales</taxon>
        <taxon>Flavobacteriaceae</taxon>
        <taxon>Tenacibaculum</taxon>
    </lineage>
</organism>
<dbReference type="InterPro" id="IPR044666">
    <property type="entry name" value="Cyclophilin_A-like"/>
</dbReference>
<dbReference type="RefSeq" id="WP_148871218.1">
    <property type="nucleotide sequence ID" value="NZ_VNIA01000009.1"/>
</dbReference>
<keyword evidence="6" id="KW-1185">Reference proteome</keyword>
<evidence type="ECO:0000313" key="6">
    <source>
        <dbReference type="Proteomes" id="UP000323136"/>
    </source>
</evidence>
<dbReference type="SUPFAM" id="SSF50891">
    <property type="entry name" value="Cyclophilin-like"/>
    <property type="match status" value="1"/>
</dbReference>
<dbReference type="EMBL" id="VNIA01000009">
    <property type="protein sequence ID" value="TYP96080.1"/>
    <property type="molecule type" value="Genomic_DNA"/>
</dbReference>
<reference evidence="5 6" key="1">
    <citation type="submission" date="2019-07" db="EMBL/GenBank/DDBJ databases">
        <title>Genomic Encyclopedia of Type Strains, Phase IV (KMG-IV): sequencing the most valuable type-strain genomes for metagenomic binning, comparative biology and taxonomic classification.</title>
        <authorList>
            <person name="Goeker M."/>
        </authorList>
    </citation>
    <scope>NUCLEOTIDE SEQUENCE [LARGE SCALE GENOMIC DNA]</scope>
    <source>
        <strain evidence="5 6">DSM 18961</strain>
    </source>
</reference>
<dbReference type="Gene3D" id="2.40.100.10">
    <property type="entry name" value="Cyclophilin-like"/>
    <property type="match status" value="1"/>
</dbReference>
<evidence type="ECO:0000256" key="1">
    <source>
        <dbReference type="ARBA" id="ARBA00013194"/>
    </source>
</evidence>
<dbReference type="InterPro" id="IPR029000">
    <property type="entry name" value="Cyclophilin-like_dom_sf"/>
</dbReference>
<dbReference type="OrthoDB" id="9807797at2"/>
<evidence type="ECO:0000256" key="2">
    <source>
        <dbReference type="ARBA" id="ARBA00023110"/>
    </source>
</evidence>
<keyword evidence="3 5" id="KW-0413">Isomerase</keyword>
<dbReference type="PANTHER" id="PTHR45625">
    <property type="entry name" value="PEPTIDYL-PROLYL CIS-TRANS ISOMERASE-RELATED"/>
    <property type="match status" value="1"/>
</dbReference>
<dbReference type="CDD" id="cd00317">
    <property type="entry name" value="cyclophilin"/>
    <property type="match status" value="1"/>
</dbReference>
<name>A0A5S5DJF4_9FLAO</name>
<dbReference type="Proteomes" id="UP000323136">
    <property type="component" value="Unassembled WGS sequence"/>
</dbReference>
<proteinExistence type="predicted"/>
<dbReference type="AlphaFoldDB" id="A0A5S5DJF4"/>
<evidence type="ECO:0000259" key="4">
    <source>
        <dbReference type="PROSITE" id="PS50072"/>
    </source>
</evidence>